<proteinExistence type="predicted"/>
<dbReference type="FunCoup" id="A0A151Z6D9">
    <property type="interactions" value="202"/>
</dbReference>
<dbReference type="PANTHER" id="PTHR46202">
    <property type="entry name" value="DNA EXCISION REPAIR PROTEIN ERCC-8"/>
    <property type="match status" value="1"/>
</dbReference>
<dbReference type="AlphaFoldDB" id="A0A151Z6D9"/>
<dbReference type="GO" id="GO:0043161">
    <property type="term" value="P:proteasome-mediated ubiquitin-dependent protein catabolic process"/>
    <property type="evidence" value="ECO:0007669"/>
    <property type="project" value="TreeGrafter"/>
</dbReference>
<dbReference type="SMART" id="SM00320">
    <property type="entry name" value="WD40"/>
    <property type="match status" value="5"/>
</dbReference>
<keyword evidence="4" id="KW-0234">DNA repair</keyword>
<evidence type="ECO:0000313" key="7">
    <source>
        <dbReference type="EMBL" id="KYQ89497.1"/>
    </source>
</evidence>
<dbReference type="InterPro" id="IPR020472">
    <property type="entry name" value="WD40_PAC1"/>
</dbReference>
<feature type="compositionally biased region" description="Polar residues" evidence="6">
    <location>
        <begin position="504"/>
        <end position="513"/>
    </location>
</feature>
<comment type="caution">
    <text evidence="7">The sequence shown here is derived from an EMBL/GenBank/DDBJ whole genome shotgun (WGS) entry which is preliminary data.</text>
</comment>
<evidence type="ECO:0000256" key="6">
    <source>
        <dbReference type="SAM" id="MobiDB-lite"/>
    </source>
</evidence>
<feature type="compositionally biased region" description="Polar residues" evidence="6">
    <location>
        <begin position="265"/>
        <end position="279"/>
    </location>
</feature>
<dbReference type="InterPro" id="IPR042238">
    <property type="entry name" value="Rad28/ERCC8/Ckn1/ATCSA-1"/>
</dbReference>
<feature type="region of interest" description="Disordered" evidence="6">
    <location>
        <begin position="265"/>
        <end position="286"/>
    </location>
</feature>
<dbReference type="GO" id="GO:0031464">
    <property type="term" value="C:Cul4A-RING E3 ubiquitin ligase complex"/>
    <property type="evidence" value="ECO:0007669"/>
    <property type="project" value="TreeGrafter"/>
</dbReference>
<dbReference type="InterPro" id="IPR036322">
    <property type="entry name" value="WD40_repeat_dom_sf"/>
</dbReference>
<gene>
    <name evidence="7" type="ORF">DLAC_10173</name>
</gene>
<dbReference type="OrthoDB" id="361494at2759"/>
<dbReference type="InterPro" id="IPR019775">
    <property type="entry name" value="WD40_repeat_CS"/>
</dbReference>
<keyword evidence="3" id="KW-0227">DNA damage</keyword>
<feature type="compositionally biased region" description="Low complexity" evidence="6">
    <location>
        <begin position="489"/>
        <end position="503"/>
    </location>
</feature>
<dbReference type="CDD" id="cd00200">
    <property type="entry name" value="WD40"/>
    <property type="match status" value="1"/>
</dbReference>
<sequence>MNQTLLLDREFGRNCRFQQLQYVNKQIRSIDISVLSEFIPYHNGPLNCLDFEQSENRYLISGGADGLILVYDTFQSQFENTSPTKKNIIKYEPILNIKRKPLPPKQYGYNQPVRLTPMEDITKLFKGVSAVQWYPNDTGMFFTGSVDGAVEVWDTNLESVSVQFDMEHAVNAISYPTLSTSSNALLIAVATTDQKARLCDIRIKKSTHCLTGHRESILCIKWSPTSPNLLVTGSRDKTIRLWDIRRGDSYLMALDQYHSSLISQDPVAEQQQNQSGSTNFDDKGLPKFRQKQYSGVKKTSKEYQFLMRRNENENGSPNSAIRKDVPLAHNGYITSLAWMPDGRHLVSTGNDSKIHLWDMLKGVNTFVDFPKAHNANKTPNQIALSPVDGKFIFHPNGKAINVYSTLTGELVKYLKGHFEKVNCCLFHPTEQILYSGSNDKMLLAWDTSKEDQVEENQYQNNYQQLKKSLIEAKLIIPDTEEIEPEELINKNNNNNSRSNNINNLQSTNSSTTLPDEDRWDDD</sequence>
<dbReference type="InterPro" id="IPR015943">
    <property type="entry name" value="WD40/YVTN_repeat-like_dom_sf"/>
</dbReference>
<evidence type="ECO:0000256" key="2">
    <source>
        <dbReference type="ARBA" id="ARBA00022737"/>
    </source>
</evidence>
<dbReference type="PROSITE" id="PS50294">
    <property type="entry name" value="WD_REPEATS_REGION"/>
    <property type="match status" value="3"/>
</dbReference>
<dbReference type="InterPro" id="IPR001680">
    <property type="entry name" value="WD40_rpt"/>
</dbReference>
<dbReference type="GO" id="GO:0000209">
    <property type="term" value="P:protein polyubiquitination"/>
    <property type="evidence" value="ECO:0007669"/>
    <property type="project" value="TreeGrafter"/>
</dbReference>
<feature type="region of interest" description="Disordered" evidence="6">
    <location>
        <begin position="487"/>
        <end position="522"/>
    </location>
</feature>
<keyword evidence="2" id="KW-0677">Repeat</keyword>
<reference evidence="7 8" key="1">
    <citation type="submission" date="2015-12" db="EMBL/GenBank/DDBJ databases">
        <title>Dictyostelia acquired genes for synthesis and detection of signals that induce cell-type specialization by lateral gene transfer from prokaryotes.</title>
        <authorList>
            <person name="Gloeckner G."/>
            <person name="Schaap P."/>
        </authorList>
    </citation>
    <scope>NUCLEOTIDE SEQUENCE [LARGE SCALE GENOMIC DNA]</scope>
    <source>
        <strain evidence="7 8">TK</strain>
    </source>
</reference>
<dbReference type="InParanoid" id="A0A151Z6D9"/>
<feature type="repeat" description="WD" evidence="5">
    <location>
        <begin position="326"/>
        <end position="359"/>
    </location>
</feature>
<dbReference type="STRING" id="361077.A0A151Z6D9"/>
<dbReference type="PANTHER" id="PTHR46202:SF1">
    <property type="entry name" value="DNA EXCISION REPAIR PROTEIN ERCC-8"/>
    <property type="match status" value="1"/>
</dbReference>
<evidence type="ECO:0000256" key="4">
    <source>
        <dbReference type="ARBA" id="ARBA00023204"/>
    </source>
</evidence>
<dbReference type="PROSITE" id="PS50082">
    <property type="entry name" value="WD_REPEATS_2"/>
    <property type="match status" value="5"/>
</dbReference>
<organism evidence="7 8">
    <name type="scientific">Tieghemostelium lacteum</name>
    <name type="common">Slime mold</name>
    <name type="synonym">Dictyostelium lacteum</name>
    <dbReference type="NCBI Taxonomy" id="361077"/>
    <lineage>
        <taxon>Eukaryota</taxon>
        <taxon>Amoebozoa</taxon>
        <taxon>Evosea</taxon>
        <taxon>Eumycetozoa</taxon>
        <taxon>Dictyostelia</taxon>
        <taxon>Dictyosteliales</taxon>
        <taxon>Raperosteliaceae</taxon>
        <taxon>Tieghemostelium</taxon>
    </lineage>
</organism>
<dbReference type="GO" id="GO:0000109">
    <property type="term" value="C:nucleotide-excision repair complex"/>
    <property type="evidence" value="ECO:0007669"/>
    <property type="project" value="TreeGrafter"/>
</dbReference>
<dbReference type="GO" id="GO:0006283">
    <property type="term" value="P:transcription-coupled nucleotide-excision repair"/>
    <property type="evidence" value="ECO:0007669"/>
    <property type="project" value="InterPro"/>
</dbReference>
<feature type="repeat" description="WD" evidence="5">
    <location>
        <begin position="210"/>
        <end position="252"/>
    </location>
</feature>
<dbReference type="SUPFAM" id="SSF50978">
    <property type="entry name" value="WD40 repeat-like"/>
    <property type="match status" value="1"/>
</dbReference>
<dbReference type="PROSITE" id="PS00678">
    <property type="entry name" value="WD_REPEATS_1"/>
    <property type="match status" value="2"/>
</dbReference>
<dbReference type="Pfam" id="PF00400">
    <property type="entry name" value="WD40"/>
    <property type="match status" value="5"/>
</dbReference>
<feature type="repeat" description="WD" evidence="5">
    <location>
        <begin position="414"/>
        <end position="455"/>
    </location>
</feature>
<keyword evidence="1 5" id="KW-0853">WD repeat</keyword>
<evidence type="ECO:0000256" key="5">
    <source>
        <dbReference type="PROSITE-ProRule" id="PRU00221"/>
    </source>
</evidence>
<protein>
    <submittedName>
        <fullName evidence="7">WD40 repeat-containing protein</fullName>
    </submittedName>
</protein>
<name>A0A151Z6D9_TIELA</name>
<feature type="repeat" description="WD" evidence="5">
    <location>
        <begin position="128"/>
        <end position="154"/>
    </location>
</feature>
<accession>A0A151Z6D9</accession>
<dbReference type="Proteomes" id="UP000076078">
    <property type="component" value="Unassembled WGS sequence"/>
</dbReference>
<dbReference type="EMBL" id="LODT01000041">
    <property type="protein sequence ID" value="KYQ89497.1"/>
    <property type="molecule type" value="Genomic_DNA"/>
</dbReference>
<evidence type="ECO:0000313" key="8">
    <source>
        <dbReference type="Proteomes" id="UP000076078"/>
    </source>
</evidence>
<evidence type="ECO:0000256" key="3">
    <source>
        <dbReference type="ARBA" id="ARBA00022763"/>
    </source>
</evidence>
<dbReference type="OMA" id="WIPAPRE"/>
<dbReference type="Gene3D" id="2.130.10.10">
    <property type="entry name" value="YVTN repeat-like/Quinoprotein amine dehydrogenase"/>
    <property type="match status" value="2"/>
</dbReference>
<evidence type="ECO:0000256" key="1">
    <source>
        <dbReference type="ARBA" id="ARBA00022574"/>
    </source>
</evidence>
<keyword evidence="8" id="KW-1185">Reference proteome</keyword>
<feature type="repeat" description="WD" evidence="5">
    <location>
        <begin position="39"/>
        <end position="81"/>
    </location>
</feature>
<dbReference type="PRINTS" id="PR00320">
    <property type="entry name" value="GPROTEINBRPT"/>
</dbReference>